<evidence type="ECO:0000259" key="2">
    <source>
        <dbReference type="Pfam" id="PF00557"/>
    </source>
</evidence>
<evidence type="ECO:0000256" key="1">
    <source>
        <dbReference type="SAM" id="Phobius"/>
    </source>
</evidence>
<gene>
    <name evidence="3" type="ORF">EW093_14660</name>
</gene>
<evidence type="ECO:0000313" key="3">
    <source>
        <dbReference type="EMBL" id="QEN05889.1"/>
    </source>
</evidence>
<keyword evidence="3" id="KW-0378">Hydrolase</keyword>
<dbReference type="SUPFAM" id="SSF55920">
    <property type="entry name" value="Creatinase/aminopeptidase"/>
    <property type="match status" value="1"/>
</dbReference>
<dbReference type="GO" id="GO:0005829">
    <property type="term" value="C:cytosol"/>
    <property type="evidence" value="ECO:0007669"/>
    <property type="project" value="TreeGrafter"/>
</dbReference>
<organism evidence="3 4">
    <name type="scientific">Thiospirochaeta perfilievii</name>
    <dbReference type="NCBI Taxonomy" id="252967"/>
    <lineage>
        <taxon>Bacteria</taxon>
        <taxon>Pseudomonadati</taxon>
        <taxon>Spirochaetota</taxon>
        <taxon>Spirochaetia</taxon>
        <taxon>Spirochaetales</taxon>
        <taxon>Spirochaetaceae</taxon>
        <taxon>Thiospirochaeta</taxon>
    </lineage>
</organism>
<dbReference type="PRINTS" id="PR00599">
    <property type="entry name" value="MAPEPTIDASE"/>
</dbReference>
<dbReference type="InterPro" id="IPR036005">
    <property type="entry name" value="Creatinase/aminopeptidase-like"/>
</dbReference>
<dbReference type="OrthoDB" id="9802055at2"/>
<keyword evidence="1" id="KW-1133">Transmembrane helix</keyword>
<dbReference type="RefSeq" id="WP_149569123.1">
    <property type="nucleotide sequence ID" value="NZ_CP035807.1"/>
</dbReference>
<dbReference type="EMBL" id="CP035807">
    <property type="protein sequence ID" value="QEN05889.1"/>
    <property type="molecule type" value="Genomic_DNA"/>
</dbReference>
<dbReference type="PANTHER" id="PTHR43330:SF27">
    <property type="entry name" value="METHIONINE AMINOPEPTIDASE"/>
    <property type="match status" value="1"/>
</dbReference>
<keyword evidence="4" id="KW-1185">Reference proteome</keyword>
<dbReference type="Proteomes" id="UP000323824">
    <property type="component" value="Chromosome"/>
</dbReference>
<dbReference type="InterPro" id="IPR000994">
    <property type="entry name" value="Pept_M24"/>
</dbReference>
<feature type="domain" description="Peptidase M24" evidence="2">
    <location>
        <begin position="1"/>
        <end position="223"/>
    </location>
</feature>
<evidence type="ECO:0000313" key="4">
    <source>
        <dbReference type="Proteomes" id="UP000323824"/>
    </source>
</evidence>
<sequence length="238" mass="26501">MRASLKIAGKTHETLFYNLEPLVVPGVTLIFIYNFCMDFFKSKSLNIIPDTIPVTINTNNIVYHGQNLDRVLIQGDIVTIDVCFRLGDGSVDGAKTFIVGNCSDRVRDLVDVSRDVIKEAVNRIRPGVKVNEVVSFISDYISIRGFYLLPDGIGHGIGESLHVSPFISLNDFTDFNYVFKVGDLFTLEPVVLMFKEVITESDSGEGIADITNFSSQFEITIYIDKYGSIVILNKALLN</sequence>
<keyword evidence="3" id="KW-0645">Protease</keyword>
<protein>
    <submittedName>
        <fullName evidence="3">Methionyl aminopeptidase</fullName>
    </submittedName>
</protein>
<dbReference type="InterPro" id="IPR001714">
    <property type="entry name" value="Pept_M24_MAP"/>
</dbReference>
<dbReference type="Pfam" id="PF00557">
    <property type="entry name" value="Peptidase_M24"/>
    <property type="match status" value="1"/>
</dbReference>
<reference evidence="3 4" key="1">
    <citation type="submission" date="2019-02" db="EMBL/GenBank/DDBJ databases">
        <authorList>
            <person name="Fomenkov A."/>
            <person name="Dubinina G."/>
            <person name="Grabovich M."/>
            <person name="Vincze T."/>
            <person name="Roberts R.J."/>
        </authorList>
    </citation>
    <scope>NUCLEOTIDE SEQUENCE [LARGE SCALE GENOMIC DNA]</scope>
    <source>
        <strain evidence="3 4">P</strain>
    </source>
</reference>
<name>A0A5C1QFP5_9SPIO</name>
<proteinExistence type="predicted"/>
<dbReference type="AlphaFoldDB" id="A0A5C1QFP5"/>
<dbReference type="KEGG" id="sper:EW093_14660"/>
<dbReference type="PANTHER" id="PTHR43330">
    <property type="entry name" value="METHIONINE AMINOPEPTIDASE"/>
    <property type="match status" value="1"/>
</dbReference>
<accession>A0A5C1QFP5</accession>
<dbReference type="GO" id="GO:0070006">
    <property type="term" value="F:metalloaminopeptidase activity"/>
    <property type="evidence" value="ECO:0007669"/>
    <property type="project" value="TreeGrafter"/>
</dbReference>
<keyword evidence="3" id="KW-0031">Aminopeptidase</keyword>
<feature type="transmembrane region" description="Helical" evidence="1">
    <location>
        <begin position="15"/>
        <end position="36"/>
    </location>
</feature>
<keyword evidence="1" id="KW-0812">Transmembrane</keyword>
<reference evidence="3 4" key="2">
    <citation type="submission" date="2019-09" db="EMBL/GenBank/DDBJ databases">
        <title>Complete Genome Sequence and Methylome Analysis of free living Spirochaetas.</title>
        <authorList>
            <person name="Leshcheva N."/>
            <person name="Mikheeva N."/>
        </authorList>
    </citation>
    <scope>NUCLEOTIDE SEQUENCE [LARGE SCALE GENOMIC DNA]</scope>
    <source>
        <strain evidence="3 4">P</strain>
    </source>
</reference>
<dbReference type="Gene3D" id="3.90.230.10">
    <property type="entry name" value="Creatinase/methionine aminopeptidase superfamily"/>
    <property type="match status" value="1"/>
</dbReference>
<keyword evidence="1" id="KW-0472">Membrane</keyword>